<dbReference type="Pfam" id="PF00646">
    <property type="entry name" value="F-box"/>
    <property type="match status" value="1"/>
</dbReference>
<gene>
    <name evidence="2" type="ORF">V5N11_017155</name>
</gene>
<dbReference type="AlphaFoldDB" id="A0ABD1ACY8"/>
<dbReference type="InterPro" id="IPR017451">
    <property type="entry name" value="F-box-assoc_interact_dom"/>
</dbReference>
<dbReference type="NCBIfam" id="TIGR01640">
    <property type="entry name" value="F_box_assoc_1"/>
    <property type="match status" value="1"/>
</dbReference>
<feature type="domain" description="F-box" evidence="1">
    <location>
        <begin position="1"/>
        <end position="44"/>
    </location>
</feature>
<dbReference type="PANTHER" id="PTHR31672:SF13">
    <property type="entry name" value="F-BOX PROTEIN CPR30-LIKE"/>
    <property type="match status" value="1"/>
</dbReference>
<evidence type="ECO:0000313" key="2">
    <source>
        <dbReference type="EMBL" id="KAL1199290.1"/>
    </source>
</evidence>
<dbReference type="Proteomes" id="UP001558713">
    <property type="component" value="Unassembled WGS sequence"/>
</dbReference>
<dbReference type="CDD" id="cd22157">
    <property type="entry name" value="F-box_AtFBW1-like"/>
    <property type="match status" value="1"/>
</dbReference>
<accession>A0ABD1ACY8</accession>
<dbReference type="PROSITE" id="PS50181">
    <property type="entry name" value="FBOX"/>
    <property type="match status" value="1"/>
</dbReference>
<dbReference type="InterPro" id="IPR011043">
    <property type="entry name" value="Gal_Oxase/kelch_b-propeller"/>
</dbReference>
<dbReference type="Pfam" id="PF07734">
    <property type="entry name" value="FBA_1"/>
    <property type="match status" value="1"/>
</dbReference>
<evidence type="ECO:0000313" key="3">
    <source>
        <dbReference type="Proteomes" id="UP001558713"/>
    </source>
</evidence>
<evidence type="ECO:0000259" key="1">
    <source>
        <dbReference type="PROSITE" id="PS50181"/>
    </source>
</evidence>
<dbReference type="InterPro" id="IPR006527">
    <property type="entry name" value="F-box-assoc_dom_typ1"/>
</dbReference>
<comment type="caution">
    <text evidence="2">The sequence shown here is derived from an EMBL/GenBank/DDBJ whole genome shotgun (WGS) entry which is preliminary data.</text>
</comment>
<dbReference type="InterPro" id="IPR036047">
    <property type="entry name" value="F-box-like_dom_sf"/>
</dbReference>
<name>A0ABD1ACY8_CARAN</name>
<dbReference type="SUPFAM" id="SSF50965">
    <property type="entry name" value="Galactose oxidase, central domain"/>
    <property type="match status" value="1"/>
</dbReference>
<keyword evidence="3" id="KW-1185">Reference proteome</keyword>
<dbReference type="EMBL" id="JBANAX010000649">
    <property type="protein sequence ID" value="KAL1199290.1"/>
    <property type="molecule type" value="Genomic_DNA"/>
</dbReference>
<dbReference type="Gene3D" id="1.20.1280.50">
    <property type="match status" value="1"/>
</dbReference>
<organism evidence="2 3">
    <name type="scientific">Cardamine amara subsp. amara</name>
    <dbReference type="NCBI Taxonomy" id="228776"/>
    <lineage>
        <taxon>Eukaryota</taxon>
        <taxon>Viridiplantae</taxon>
        <taxon>Streptophyta</taxon>
        <taxon>Embryophyta</taxon>
        <taxon>Tracheophyta</taxon>
        <taxon>Spermatophyta</taxon>
        <taxon>Magnoliopsida</taxon>
        <taxon>eudicotyledons</taxon>
        <taxon>Gunneridae</taxon>
        <taxon>Pentapetalae</taxon>
        <taxon>rosids</taxon>
        <taxon>malvids</taxon>
        <taxon>Brassicales</taxon>
        <taxon>Brassicaceae</taxon>
        <taxon>Cardamineae</taxon>
        <taxon>Cardamine</taxon>
    </lineage>
</organism>
<dbReference type="SUPFAM" id="SSF81383">
    <property type="entry name" value="F-box domain"/>
    <property type="match status" value="1"/>
</dbReference>
<protein>
    <submittedName>
        <fullName evidence="2">F-box protein</fullName>
    </submittedName>
</protein>
<dbReference type="InterPro" id="IPR050796">
    <property type="entry name" value="SCF_F-box_component"/>
</dbReference>
<dbReference type="PANTHER" id="PTHR31672">
    <property type="entry name" value="BNACNNG10540D PROTEIN"/>
    <property type="match status" value="1"/>
</dbReference>
<dbReference type="InterPro" id="IPR001810">
    <property type="entry name" value="F-box_dom"/>
</dbReference>
<proteinExistence type="predicted"/>
<dbReference type="SMART" id="SM00256">
    <property type="entry name" value="FBOX"/>
    <property type="match status" value="1"/>
</dbReference>
<reference evidence="2 3" key="1">
    <citation type="submission" date="2024-04" db="EMBL/GenBank/DDBJ databases">
        <title>Genome assembly C_amara_ONT_v2.</title>
        <authorList>
            <person name="Yant L."/>
            <person name="Moore C."/>
            <person name="Slenker M."/>
        </authorList>
    </citation>
    <scope>NUCLEOTIDE SEQUENCE [LARGE SCALE GENOMIC DNA]</scope>
    <source>
        <tissue evidence="2">Leaf</tissue>
    </source>
</reference>
<sequence length="362" mass="42617">MASELPQMLLEEILCRVPATSLKRLRSTCKEWNRLINYKKFSRMQLDKATKQLPVFMLQKRFKVCLLSVNLHSEIPTVEVTGEVSLIEHSTTSIKYKIEQVFHCDGLLLCTTRQDSRIVIWNPCTGQTRWIRIPKNCCPHFALGYSQASKSYKILSYQGWDRYNDDQGFAIYDISSSSWKKLHVTPIPNYDLTRCCYATSLKGKTYWFAFDKKEEQTGLLSFDYTRERFERLLCLPYQCDPYEDLFLYLSPVKNEKLLVLLRRQNTSREEIWISNKIDDDEAEEMSWNKILDSGYHHWPRSFLVHEEKKILVSCHRSTFNGRRAIVSVVWEDDKTTQVKTTLTPSYEPFFVDYVPSLIQFGL</sequence>